<dbReference type="EMBL" id="JBHTAS010000001">
    <property type="protein sequence ID" value="MFC7140573.1"/>
    <property type="molecule type" value="Genomic_DNA"/>
</dbReference>
<organism evidence="3 4">
    <name type="scientific">Halosimplex aquaticum</name>
    <dbReference type="NCBI Taxonomy" id="3026162"/>
    <lineage>
        <taxon>Archaea</taxon>
        <taxon>Methanobacteriati</taxon>
        <taxon>Methanobacteriota</taxon>
        <taxon>Stenosarchaea group</taxon>
        <taxon>Halobacteria</taxon>
        <taxon>Halobacteriales</taxon>
        <taxon>Haloarculaceae</taxon>
        <taxon>Halosimplex</taxon>
    </lineage>
</organism>
<sequence length="437" mass="47727">MSSDQIEQVGSQPQEEVQPQQVAVGVIATEDNTENALRTIVRANERGHDVFVLQPGEPEMETTRLARQFDVDVVQTSASGDLERYKEELAIAASVRDFESIIVPSPDCERIDYDETLSDLDETGVQVDPVTERTAKLSGETVVGIPAYNEAQSIADVVYEARRHADSVLVVDDGSSDETPELAREAGAVVIEHERNQGYGQALKTLFSEAADRNIGVLVIIDADGQHDPADIPRLARKMEADEADLVIGSRFAGDGDTNAPVYRRFGLWVVNTLTNLSMGVVRSRSRVEDTQSGFRAYDSKLLESLARDDEIGDQMSASTDILYHAHENNFEIEEVGTTIDYEVEDASSHNPVSHGLNLVNNILKTVERQRPISVLGVPGFTSTIVGIGFGYWTFSNFINSGTFPIGLAVASVFFALVGIFSAFTGIILHSLNQYLG</sequence>
<dbReference type="PANTHER" id="PTHR48090">
    <property type="entry name" value="UNDECAPRENYL-PHOSPHATE 4-DEOXY-4-FORMAMIDO-L-ARABINOSE TRANSFERASE-RELATED"/>
    <property type="match status" value="1"/>
</dbReference>
<feature type="transmembrane region" description="Helical" evidence="1">
    <location>
        <begin position="373"/>
        <end position="394"/>
    </location>
</feature>
<dbReference type="Gene3D" id="3.90.550.10">
    <property type="entry name" value="Spore Coat Polysaccharide Biosynthesis Protein SpsA, Chain A"/>
    <property type="match status" value="1"/>
</dbReference>
<dbReference type="CDD" id="cd04179">
    <property type="entry name" value="DPM_DPG-synthase_like"/>
    <property type="match status" value="1"/>
</dbReference>
<dbReference type="InterPro" id="IPR001173">
    <property type="entry name" value="Glyco_trans_2-like"/>
</dbReference>
<comment type="caution">
    <text evidence="3">The sequence shown here is derived from an EMBL/GenBank/DDBJ whole genome shotgun (WGS) entry which is preliminary data.</text>
</comment>
<dbReference type="AlphaFoldDB" id="A0ABD5XZK9"/>
<evidence type="ECO:0000259" key="2">
    <source>
        <dbReference type="Pfam" id="PF00535"/>
    </source>
</evidence>
<keyword evidence="4" id="KW-1185">Reference proteome</keyword>
<dbReference type="PANTHER" id="PTHR48090:SF7">
    <property type="entry name" value="RFBJ PROTEIN"/>
    <property type="match status" value="1"/>
</dbReference>
<evidence type="ECO:0000313" key="3">
    <source>
        <dbReference type="EMBL" id="MFC7140573.1"/>
    </source>
</evidence>
<dbReference type="InterPro" id="IPR029044">
    <property type="entry name" value="Nucleotide-diphossugar_trans"/>
</dbReference>
<gene>
    <name evidence="3" type="ORF">ACFQMA_12145</name>
</gene>
<protein>
    <submittedName>
        <fullName evidence="3">Glycosyltransferase family 2 protein</fullName>
    </submittedName>
</protein>
<dbReference type="Proteomes" id="UP001596432">
    <property type="component" value="Unassembled WGS sequence"/>
</dbReference>
<dbReference type="Pfam" id="PF00535">
    <property type="entry name" value="Glycos_transf_2"/>
    <property type="match status" value="1"/>
</dbReference>
<evidence type="ECO:0000313" key="4">
    <source>
        <dbReference type="Proteomes" id="UP001596432"/>
    </source>
</evidence>
<feature type="domain" description="Glycosyltransferase 2-like" evidence="2">
    <location>
        <begin position="143"/>
        <end position="276"/>
    </location>
</feature>
<proteinExistence type="predicted"/>
<feature type="transmembrane region" description="Helical" evidence="1">
    <location>
        <begin position="406"/>
        <end position="429"/>
    </location>
</feature>
<name>A0ABD5XZK9_9EURY</name>
<evidence type="ECO:0000256" key="1">
    <source>
        <dbReference type="SAM" id="Phobius"/>
    </source>
</evidence>
<dbReference type="RefSeq" id="WP_274326128.1">
    <property type="nucleotide sequence ID" value="NZ_CP118158.1"/>
</dbReference>
<dbReference type="GeneID" id="78820869"/>
<dbReference type="SUPFAM" id="SSF53448">
    <property type="entry name" value="Nucleotide-diphospho-sugar transferases"/>
    <property type="match status" value="1"/>
</dbReference>
<dbReference type="InterPro" id="IPR050256">
    <property type="entry name" value="Glycosyltransferase_2"/>
</dbReference>
<keyword evidence="1" id="KW-0812">Transmembrane</keyword>
<accession>A0ABD5XZK9</accession>
<keyword evidence="1" id="KW-1133">Transmembrane helix</keyword>
<keyword evidence="1" id="KW-0472">Membrane</keyword>
<reference evidence="3 4" key="1">
    <citation type="journal article" date="2019" name="Int. J. Syst. Evol. Microbiol.">
        <title>The Global Catalogue of Microorganisms (GCM) 10K type strain sequencing project: providing services to taxonomists for standard genome sequencing and annotation.</title>
        <authorList>
            <consortium name="The Broad Institute Genomics Platform"/>
            <consortium name="The Broad Institute Genome Sequencing Center for Infectious Disease"/>
            <person name="Wu L."/>
            <person name="Ma J."/>
        </authorList>
    </citation>
    <scope>NUCLEOTIDE SEQUENCE [LARGE SCALE GENOMIC DNA]</scope>
    <source>
        <strain evidence="3 4">XZYJT29</strain>
    </source>
</reference>